<organism evidence="4">
    <name type="scientific">Arion vulgaris</name>
    <dbReference type="NCBI Taxonomy" id="1028688"/>
    <lineage>
        <taxon>Eukaryota</taxon>
        <taxon>Metazoa</taxon>
        <taxon>Spiralia</taxon>
        <taxon>Lophotrochozoa</taxon>
        <taxon>Mollusca</taxon>
        <taxon>Gastropoda</taxon>
        <taxon>Heterobranchia</taxon>
        <taxon>Euthyneura</taxon>
        <taxon>Panpulmonata</taxon>
        <taxon>Eupulmonata</taxon>
        <taxon>Stylommatophora</taxon>
        <taxon>Helicina</taxon>
        <taxon>Arionoidea</taxon>
        <taxon>Arionidae</taxon>
        <taxon>Arion</taxon>
    </lineage>
</organism>
<sequence>MSFERESPPLLDALSQRLLAQTPLHFACYAGDGHLLDTLIGNTLLYNNNCEQAADSCLAALISEEDTLNGWTPAHWAACYGRLSCLMKLNIRPNLGFDTPSHHSNTSPLHLSAHAGSVLCLKWLLQCGSSTDRQDFLGETALHKAAKAGNMDCAMMLVSHGASLDLKNHRGLTPTDLAEQSNHNVLADHLRQATKEATQCSGSASPSGSISSSTMTNLFSDPSYTSDMPMMSKEDENSRQSYIFMNGEVIHNSFSTESCDMEQADTEIIQTSSDQSFTPASSWSKKRSFDDIEDDSLHSYKRLCSVAASQKSQDGRYGDACNNNIISSYSAVLAMQIDPVSHKTSAYPIEGANKPAGSTVHQSSMMEHEASVVAQHGYDMATTAMNTISHAFH</sequence>
<dbReference type="GO" id="GO:0045944">
    <property type="term" value="P:positive regulation of transcription by RNA polymerase II"/>
    <property type="evidence" value="ECO:0007669"/>
    <property type="project" value="TreeGrafter"/>
</dbReference>
<dbReference type="Gene3D" id="1.25.40.20">
    <property type="entry name" value="Ankyrin repeat-containing domain"/>
    <property type="match status" value="2"/>
</dbReference>
<dbReference type="InterPro" id="IPR002110">
    <property type="entry name" value="Ankyrin_rpt"/>
</dbReference>
<keyword evidence="1" id="KW-0677">Repeat</keyword>
<dbReference type="EMBL" id="HACG01041455">
    <property type="protein sequence ID" value="CEK88320.1"/>
    <property type="molecule type" value="Transcribed_RNA"/>
</dbReference>
<feature type="repeat" description="ANK" evidence="3">
    <location>
        <begin position="104"/>
        <end position="136"/>
    </location>
</feature>
<keyword evidence="2 3" id="KW-0040">ANK repeat</keyword>
<dbReference type="AlphaFoldDB" id="A0A0B7B892"/>
<dbReference type="PROSITE" id="PS50297">
    <property type="entry name" value="ANK_REP_REGION"/>
    <property type="match status" value="2"/>
</dbReference>
<accession>A0A0B7B892</accession>
<dbReference type="InterPro" id="IPR036770">
    <property type="entry name" value="Ankyrin_rpt-contain_sf"/>
</dbReference>
<dbReference type="PROSITE" id="PS50088">
    <property type="entry name" value="ANK_REPEAT"/>
    <property type="match status" value="2"/>
</dbReference>
<reference evidence="4" key="1">
    <citation type="submission" date="2014-12" db="EMBL/GenBank/DDBJ databases">
        <title>Insight into the proteome of Arion vulgaris.</title>
        <authorList>
            <person name="Aradska J."/>
            <person name="Bulat T."/>
            <person name="Smidak R."/>
            <person name="Sarate P."/>
            <person name="Gangsoo J."/>
            <person name="Sialana F."/>
            <person name="Bilban M."/>
            <person name="Lubec G."/>
        </authorList>
    </citation>
    <scope>NUCLEOTIDE SEQUENCE</scope>
    <source>
        <tissue evidence="4">Skin</tissue>
    </source>
</reference>
<dbReference type="SUPFAM" id="SSF48403">
    <property type="entry name" value="Ankyrin repeat"/>
    <property type="match status" value="1"/>
</dbReference>
<name>A0A0B7B892_9EUPU</name>
<feature type="repeat" description="ANK" evidence="3">
    <location>
        <begin position="137"/>
        <end position="169"/>
    </location>
</feature>
<dbReference type="SMART" id="SM00248">
    <property type="entry name" value="ANK"/>
    <property type="match status" value="4"/>
</dbReference>
<evidence type="ECO:0000313" key="4">
    <source>
        <dbReference type="EMBL" id="CEK88320.1"/>
    </source>
</evidence>
<evidence type="ECO:0000256" key="1">
    <source>
        <dbReference type="ARBA" id="ARBA00022737"/>
    </source>
</evidence>
<evidence type="ECO:0000256" key="3">
    <source>
        <dbReference type="PROSITE-ProRule" id="PRU00023"/>
    </source>
</evidence>
<dbReference type="GO" id="GO:0000976">
    <property type="term" value="F:transcription cis-regulatory region binding"/>
    <property type="evidence" value="ECO:0007669"/>
    <property type="project" value="TreeGrafter"/>
</dbReference>
<dbReference type="Pfam" id="PF12796">
    <property type="entry name" value="Ank_2"/>
    <property type="match status" value="1"/>
</dbReference>
<evidence type="ECO:0000256" key="2">
    <source>
        <dbReference type="ARBA" id="ARBA00023043"/>
    </source>
</evidence>
<protein>
    <submittedName>
        <fullName evidence="4">Uncharacterized protein</fullName>
    </submittedName>
</protein>
<dbReference type="PANTHER" id="PTHR24193">
    <property type="entry name" value="ANKYRIN REPEAT PROTEIN"/>
    <property type="match status" value="1"/>
</dbReference>
<dbReference type="InterPro" id="IPR050663">
    <property type="entry name" value="Ankyrin-SOCS_Box"/>
</dbReference>
<gene>
    <name evidence="4" type="primary">ORF164629</name>
</gene>
<dbReference type="GO" id="GO:0005634">
    <property type="term" value="C:nucleus"/>
    <property type="evidence" value="ECO:0007669"/>
    <property type="project" value="TreeGrafter"/>
</dbReference>
<dbReference type="PANTHER" id="PTHR24193:SF122">
    <property type="entry name" value="ANKYRIN REPEAT DOMAIN-CONTAINING PROTEIN 23"/>
    <property type="match status" value="1"/>
</dbReference>
<proteinExistence type="predicted"/>